<organism evidence="2 3">
    <name type="scientific">Flavobacterium plurextorum</name>
    <dbReference type="NCBI Taxonomy" id="1114867"/>
    <lineage>
        <taxon>Bacteria</taxon>
        <taxon>Pseudomonadati</taxon>
        <taxon>Bacteroidota</taxon>
        <taxon>Flavobacteriia</taxon>
        <taxon>Flavobacteriales</taxon>
        <taxon>Flavobacteriaceae</taxon>
        <taxon>Flavobacterium</taxon>
    </lineage>
</organism>
<feature type="chain" id="PRO_5045461787" description="DUF4410 domain-containing protein" evidence="1">
    <location>
        <begin position="19"/>
        <end position="154"/>
    </location>
</feature>
<sequence length="154" mass="17395">MKKILLIFMLLTSIIAIGQGNTIDKPPKKTWKILIKNSNSKEDNYKLIAQTLIDNDFSIEKKDVEYFTLETTPKTTDGNKSSYYLKFVAKDNLIVLTGMGKSLITMRVGGVNIDSEYSKIRNVGMSGSIAKDEFNSMLNFAKLFIDSEFEFIAE</sequence>
<evidence type="ECO:0008006" key="4">
    <source>
        <dbReference type="Google" id="ProtNLM"/>
    </source>
</evidence>
<protein>
    <recommendedName>
        <fullName evidence="4">DUF4410 domain-containing protein</fullName>
    </recommendedName>
</protein>
<dbReference type="Proteomes" id="UP000198381">
    <property type="component" value="Unassembled WGS sequence"/>
</dbReference>
<dbReference type="RefSeq" id="WP_089057336.1">
    <property type="nucleotide sequence ID" value="NZ_CP100442.1"/>
</dbReference>
<evidence type="ECO:0000256" key="1">
    <source>
        <dbReference type="SAM" id="SignalP"/>
    </source>
</evidence>
<comment type="caution">
    <text evidence="2">The sequence shown here is derived from an EMBL/GenBank/DDBJ whole genome shotgun (WGS) entry which is preliminary data.</text>
</comment>
<accession>A0ABX4CVL9</accession>
<gene>
    <name evidence="2" type="ORF">B0A81_06890</name>
</gene>
<proteinExistence type="predicted"/>
<name>A0ABX4CVL9_9FLAO</name>
<feature type="signal peptide" evidence="1">
    <location>
        <begin position="1"/>
        <end position="18"/>
    </location>
</feature>
<evidence type="ECO:0000313" key="3">
    <source>
        <dbReference type="Proteomes" id="UP000198381"/>
    </source>
</evidence>
<keyword evidence="3" id="KW-1185">Reference proteome</keyword>
<evidence type="ECO:0000313" key="2">
    <source>
        <dbReference type="EMBL" id="OXB08882.1"/>
    </source>
</evidence>
<reference evidence="2 3" key="1">
    <citation type="submission" date="2016-11" db="EMBL/GenBank/DDBJ databases">
        <title>Whole genomes of Flavobacteriaceae.</title>
        <authorList>
            <person name="Stine C."/>
            <person name="Li C."/>
            <person name="Tadesse D."/>
        </authorList>
    </citation>
    <scope>NUCLEOTIDE SEQUENCE [LARGE SCALE GENOMIC DNA]</scope>
    <source>
        <strain evidence="2 3">CCUG 60112</strain>
    </source>
</reference>
<dbReference type="EMBL" id="MUHD01000014">
    <property type="protein sequence ID" value="OXB08882.1"/>
    <property type="molecule type" value="Genomic_DNA"/>
</dbReference>
<keyword evidence="1" id="KW-0732">Signal</keyword>